<feature type="transmembrane region" description="Helical" evidence="2">
    <location>
        <begin position="126"/>
        <end position="147"/>
    </location>
</feature>
<name>A0A7S7NPH3_PALFE</name>
<gene>
    <name evidence="3" type="ORF">IRI77_32290</name>
</gene>
<dbReference type="Pfam" id="PF14235">
    <property type="entry name" value="DUF4337"/>
    <property type="match status" value="1"/>
</dbReference>
<accession>A0A7S7NPH3</accession>
<dbReference type="KEGG" id="pfer:IRI77_32290"/>
<sequence length="176" mass="19535">MSVNEELREHAEHAHDDFSRKAGAGMAIIAALLAVVAVYGHLMTTEELLAQQKASDQWAFFQAKSLRRYQSEVARDILKATPGDRAVAEAAKYESNLTRYEKEGEEIKDKAQELSKESALSGRRALRLHIGEIFLEMAIVFSSLAILTRKHLFWYSGITSAALGSVISATSFLILH</sequence>
<dbReference type="Proteomes" id="UP000593892">
    <property type="component" value="Chromosome"/>
</dbReference>
<evidence type="ECO:0000256" key="2">
    <source>
        <dbReference type="SAM" id="Phobius"/>
    </source>
</evidence>
<feature type="transmembrane region" description="Helical" evidence="2">
    <location>
        <begin position="22"/>
        <end position="42"/>
    </location>
</feature>
<evidence type="ECO:0000313" key="3">
    <source>
        <dbReference type="EMBL" id="QOY87392.1"/>
    </source>
</evidence>
<reference evidence="3 4" key="1">
    <citation type="submission" date="2020-10" db="EMBL/GenBank/DDBJ databases">
        <title>Complete genome sequence of Paludibaculum fermentans P105T, a facultatively anaerobic acidobacterium capable of dissimilatory Fe(III) reduction.</title>
        <authorList>
            <person name="Dedysh S.N."/>
            <person name="Beletsky A.V."/>
            <person name="Kulichevskaya I.S."/>
            <person name="Mardanov A.V."/>
            <person name="Ravin N.V."/>
        </authorList>
    </citation>
    <scope>NUCLEOTIDE SEQUENCE [LARGE SCALE GENOMIC DNA]</scope>
    <source>
        <strain evidence="3 4">P105</strain>
    </source>
</reference>
<keyword evidence="2" id="KW-0812">Transmembrane</keyword>
<feature type="coiled-coil region" evidence="1">
    <location>
        <begin position="83"/>
        <end position="117"/>
    </location>
</feature>
<evidence type="ECO:0000313" key="4">
    <source>
        <dbReference type="Proteomes" id="UP000593892"/>
    </source>
</evidence>
<organism evidence="3 4">
    <name type="scientific">Paludibaculum fermentans</name>
    <dbReference type="NCBI Taxonomy" id="1473598"/>
    <lineage>
        <taxon>Bacteria</taxon>
        <taxon>Pseudomonadati</taxon>
        <taxon>Acidobacteriota</taxon>
        <taxon>Terriglobia</taxon>
        <taxon>Bryobacterales</taxon>
        <taxon>Bryobacteraceae</taxon>
        <taxon>Paludibaculum</taxon>
    </lineage>
</organism>
<keyword evidence="4" id="KW-1185">Reference proteome</keyword>
<dbReference type="EMBL" id="CP063849">
    <property type="protein sequence ID" value="QOY87392.1"/>
    <property type="molecule type" value="Genomic_DNA"/>
</dbReference>
<proteinExistence type="predicted"/>
<keyword evidence="2" id="KW-1133">Transmembrane helix</keyword>
<dbReference type="AlphaFoldDB" id="A0A7S7NPH3"/>
<dbReference type="InterPro" id="IPR025570">
    <property type="entry name" value="DUF4337"/>
</dbReference>
<keyword evidence="2" id="KW-0472">Membrane</keyword>
<feature type="transmembrane region" description="Helical" evidence="2">
    <location>
        <begin position="153"/>
        <end position="175"/>
    </location>
</feature>
<evidence type="ECO:0000256" key="1">
    <source>
        <dbReference type="SAM" id="Coils"/>
    </source>
</evidence>
<dbReference type="RefSeq" id="WP_194449061.1">
    <property type="nucleotide sequence ID" value="NZ_CP063849.1"/>
</dbReference>
<keyword evidence="1" id="KW-0175">Coiled coil</keyword>
<protein>
    <submittedName>
        <fullName evidence="3">DUF4337 domain-containing protein</fullName>
    </submittedName>
</protein>